<evidence type="ECO:0000313" key="2">
    <source>
        <dbReference type="EMBL" id="ETE56251.1"/>
    </source>
</evidence>
<feature type="transmembrane region" description="Helical" evidence="1">
    <location>
        <begin position="12"/>
        <end position="34"/>
    </location>
</feature>
<gene>
    <name evidence="2" type="primary">TRPC2</name>
    <name evidence="2" type="ORF">L345_18038</name>
</gene>
<evidence type="ECO:0000313" key="3">
    <source>
        <dbReference type="Proteomes" id="UP000018936"/>
    </source>
</evidence>
<keyword evidence="2" id="KW-0675">Receptor</keyword>
<proteinExistence type="predicted"/>
<feature type="transmembrane region" description="Helical" evidence="1">
    <location>
        <begin position="104"/>
        <end position="125"/>
    </location>
</feature>
<comment type="caution">
    <text evidence="2">The sequence shown here is derived from an EMBL/GenBank/DDBJ whole genome shotgun (WGS) entry which is preliminary data.</text>
</comment>
<reference evidence="2 3" key="1">
    <citation type="journal article" date="2013" name="Proc. Natl. Acad. Sci. U.S.A.">
        <title>The king cobra genome reveals dynamic gene evolution and adaptation in the snake venom system.</title>
        <authorList>
            <person name="Vonk F.J."/>
            <person name="Casewell N.R."/>
            <person name="Henkel C.V."/>
            <person name="Heimberg A.M."/>
            <person name="Jansen H.J."/>
            <person name="McCleary R.J."/>
            <person name="Kerkkamp H.M."/>
            <person name="Vos R.A."/>
            <person name="Guerreiro I."/>
            <person name="Calvete J.J."/>
            <person name="Wuster W."/>
            <person name="Woods A.E."/>
            <person name="Logan J.M."/>
            <person name="Harrison R.A."/>
            <person name="Castoe T.A."/>
            <person name="de Koning A.P."/>
            <person name="Pollock D.D."/>
            <person name="Yandell M."/>
            <person name="Calderon D."/>
            <person name="Renjifo C."/>
            <person name="Currier R.B."/>
            <person name="Salgado D."/>
            <person name="Pla D."/>
            <person name="Sanz L."/>
            <person name="Hyder A.S."/>
            <person name="Ribeiro J.M."/>
            <person name="Arntzen J.W."/>
            <person name="van den Thillart G.E."/>
            <person name="Boetzer M."/>
            <person name="Pirovano W."/>
            <person name="Dirks R.P."/>
            <person name="Spaink H.P."/>
            <person name="Duboule D."/>
            <person name="McGlinn E."/>
            <person name="Kini R.M."/>
            <person name="Richardson M.K."/>
        </authorList>
    </citation>
    <scope>NUCLEOTIDE SEQUENCE</scope>
    <source>
        <tissue evidence="2">Blood</tissue>
    </source>
</reference>
<organism evidence="2 3">
    <name type="scientific">Ophiophagus hannah</name>
    <name type="common">King cobra</name>
    <name type="synonym">Naja hannah</name>
    <dbReference type="NCBI Taxonomy" id="8665"/>
    <lineage>
        <taxon>Eukaryota</taxon>
        <taxon>Metazoa</taxon>
        <taxon>Chordata</taxon>
        <taxon>Craniata</taxon>
        <taxon>Vertebrata</taxon>
        <taxon>Euteleostomi</taxon>
        <taxon>Lepidosauria</taxon>
        <taxon>Squamata</taxon>
        <taxon>Bifurcata</taxon>
        <taxon>Unidentata</taxon>
        <taxon>Episquamata</taxon>
        <taxon>Toxicofera</taxon>
        <taxon>Serpentes</taxon>
        <taxon>Colubroidea</taxon>
        <taxon>Elapidae</taxon>
        <taxon>Elapinae</taxon>
        <taxon>Ophiophagus</taxon>
    </lineage>
</organism>
<feature type="non-terminal residue" evidence="2">
    <location>
        <position position="1"/>
    </location>
</feature>
<sequence>MFTGERWKQSCVWMLSVDVLQPFSCLVCVVFPSFEGIKGASLVFFVTVYFVSHPGPSQCTNVPPVPDLMSPLIRTRFIFNETFQFLFWTMMGMEEHKVVDMPQFFMAELVGRVLYGVFTIVMVVAGRDWRGTRGAEYSDFHPLNSQQQFSVNLKEWNLFPLDASGASNLGHFKTCGLQIPEFPSQSGMIELEGTRKIT</sequence>
<dbReference type="EMBL" id="AZIM01032025">
    <property type="protein sequence ID" value="ETE56251.1"/>
    <property type="molecule type" value="Genomic_DNA"/>
</dbReference>
<dbReference type="Proteomes" id="UP000018936">
    <property type="component" value="Unassembled WGS sequence"/>
</dbReference>
<name>V8N2W9_OPHHA</name>
<dbReference type="AlphaFoldDB" id="V8N2W9"/>
<evidence type="ECO:0000256" key="1">
    <source>
        <dbReference type="SAM" id="Phobius"/>
    </source>
</evidence>
<keyword evidence="3" id="KW-1185">Reference proteome</keyword>
<accession>V8N2W9</accession>
<dbReference type="OrthoDB" id="10598719at2759"/>
<protein>
    <submittedName>
        <fullName evidence="2">Short transient receptor potential channel 2-like protein</fullName>
    </submittedName>
</protein>
<keyword evidence="1" id="KW-1133">Transmembrane helix</keyword>
<keyword evidence="1" id="KW-0812">Transmembrane</keyword>
<keyword evidence="1" id="KW-0472">Membrane</keyword>